<accession>A0A165A096</accession>
<sequence length="310" mass="33378">MGFIAGPHPGILHHYSPRLVAFEHSPPASHASAPESQPKNTIIFIAGLGDGLLTVPYATKLSQALPPNYRLAEILLFSSYTGWGISSLQRDAAQISECVAYFKRARPGGKIILMGHSTGCQDTIEYLVGRNAASYTPIDGAILQASISDREAIEAELKPATLKRGIEIAQKWVAEGKGDDVLPAEATDGSFGSPCTARRWLSLTSPDHDGDDDYFSSDLSDEQLRQTFGKIPASSPLCILYSGSDQFVPDFVDKAALVKKWIGFVKEGGGKVDEEHSGLVKDASHNLIGNDEPVVKDLIERVLGFVTKIA</sequence>
<dbReference type="EMBL" id="KV407465">
    <property type="protein sequence ID" value="KZF19766.1"/>
    <property type="molecule type" value="Genomic_DNA"/>
</dbReference>
<dbReference type="InParanoid" id="A0A165A096"/>
<dbReference type="Gene3D" id="3.40.50.1820">
    <property type="entry name" value="alpha/beta hydrolase"/>
    <property type="match status" value="1"/>
</dbReference>
<dbReference type="AlphaFoldDB" id="A0A165A096"/>
<dbReference type="OMA" id="PPWVNKE"/>
<evidence type="ECO:0000313" key="2">
    <source>
        <dbReference type="Proteomes" id="UP000076632"/>
    </source>
</evidence>
<dbReference type="Pfam" id="PF08538">
    <property type="entry name" value="DUF1749"/>
    <property type="match status" value="1"/>
</dbReference>
<dbReference type="PANTHER" id="PTHR31591:SF7">
    <property type="entry name" value="DUF1749-DOMAIN-CONTAINING PROTEIN"/>
    <property type="match status" value="1"/>
</dbReference>
<dbReference type="InterPro" id="IPR013744">
    <property type="entry name" value="SidJ"/>
</dbReference>
<dbReference type="OrthoDB" id="10034502at2759"/>
<organism evidence="1 2">
    <name type="scientific">Xylona heveae (strain CBS 132557 / TC161)</name>
    <dbReference type="NCBI Taxonomy" id="1328760"/>
    <lineage>
        <taxon>Eukaryota</taxon>
        <taxon>Fungi</taxon>
        <taxon>Dikarya</taxon>
        <taxon>Ascomycota</taxon>
        <taxon>Pezizomycotina</taxon>
        <taxon>Xylonomycetes</taxon>
        <taxon>Xylonales</taxon>
        <taxon>Xylonaceae</taxon>
        <taxon>Xylona</taxon>
    </lineage>
</organism>
<dbReference type="GeneID" id="28895484"/>
<dbReference type="SUPFAM" id="SSF53474">
    <property type="entry name" value="alpha/beta-Hydrolases"/>
    <property type="match status" value="1"/>
</dbReference>
<dbReference type="InterPro" id="IPR029058">
    <property type="entry name" value="AB_hydrolase_fold"/>
</dbReference>
<dbReference type="PANTHER" id="PTHR31591">
    <property type="entry name" value="UPF0613 PROTEIN PB24D3.06C"/>
    <property type="match status" value="1"/>
</dbReference>
<evidence type="ECO:0000313" key="1">
    <source>
        <dbReference type="EMBL" id="KZF19766.1"/>
    </source>
</evidence>
<reference evidence="1 2" key="1">
    <citation type="journal article" date="2016" name="Fungal Biol.">
        <title>The genome of Xylona heveae provides a window into fungal endophytism.</title>
        <authorList>
            <person name="Gazis R."/>
            <person name="Kuo A."/>
            <person name="Riley R."/>
            <person name="LaButti K."/>
            <person name="Lipzen A."/>
            <person name="Lin J."/>
            <person name="Amirebrahimi M."/>
            <person name="Hesse C.N."/>
            <person name="Spatafora J.W."/>
            <person name="Henrissat B."/>
            <person name="Hainaut M."/>
            <person name="Grigoriev I.V."/>
            <person name="Hibbett D.S."/>
        </authorList>
    </citation>
    <scope>NUCLEOTIDE SEQUENCE [LARGE SCALE GENOMIC DNA]</scope>
    <source>
        <strain evidence="1 2">TC161</strain>
    </source>
</reference>
<proteinExistence type="predicted"/>
<dbReference type="Proteomes" id="UP000076632">
    <property type="component" value="Unassembled WGS sequence"/>
</dbReference>
<protein>
    <submittedName>
        <fullName evidence="1">DUF1749-domain-containing protein</fullName>
    </submittedName>
</protein>
<name>A0A165A096_XYLHT</name>
<keyword evidence="2" id="KW-1185">Reference proteome</keyword>
<dbReference type="RefSeq" id="XP_018185321.1">
    <property type="nucleotide sequence ID" value="XM_018330347.1"/>
</dbReference>
<gene>
    <name evidence="1" type="ORF">L228DRAFT_224421</name>
</gene>